<evidence type="ECO:0000313" key="2">
    <source>
        <dbReference type="Proteomes" id="UP000176914"/>
    </source>
</evidence>
<accession>A0A1F6E4L4</accession>
<comment type="caution">
    <text evidence="1">The sequence shown here is derived from an EMBL/GenBank/DDBJ whole genome shotgun (WGS) entry which is preliminary data.</text>
</comment>
<dbReference type="Proteomes" id="UP000176914">
    <property type="component" value="Unassembled WGS sequence"/>
</dbReference>
<dbReference type="EMBL" id="MFLL01000030">
    <property type="protein sequence ID" value="OGG68655.1"/>
    <property type="molecule type" value="Genomic_DNA"/>
</dbReference>
<name>A0A1F6E4L4_9BACT</name>
<organism evidence="1 2">
    <name type="scientific">Candidatus Kaiserbacteria bacterium RIFCSPHIGHO2_02_FULL_55_25</name>
    <dbReference type="NCBI Taxonomy" id="1798498"/>
    <lineage>
        <taxon>Bacteria</taxon>
        <taxon>Candidatus Kaiseribacteriota</taxon>
    </lineage>
</organism>
<proteinExistence type="predicted"/>
<sequence length="331" mass="37378">MKIVIATGIYPPDIGGPAYYAKGLEDALRALGHEVKTVVYGDLRKWPMGVSHLMYFFRIWPHLRGADAVIALDTASVAVPAWLASRIRGVRFIIRTGGDFVWEHYLERTGDLLPLARFYAEHKSLSFKERLIYALTRLVVRRSVLVFSTDLQCDVWLRPYGLKKERTHVVGNAIDAPLAATAPVRKNFLWYVRPIAMKNGAHVRSAFAKAKAQHPDIVLEEGMVPQEKLLERMKGCYAVILPSVTEISPNYILDALRFKKPFIMDKYSGYAKWLAPYGFLVDPLDEDDIARAVGELADESGYTRAVAKAATFSFTRTYEEVARDFLALINH</sequence>
<reference evidence="1 2" key="1">
    <citation type="journal article" date="2016" name="Nat. Commun.">
        <title>Thousands of microbial genomes shed light on interconnected biogeochemical processes in an aquifer system.</title>
        <authorList>
            <person name="Anantharaman K."/>
            <person name="Brown C.T."/>
            <person name="Hug L.A."/>
            <person name="Sharon I."/>
            <person name="Castelle C.J."/>
            <person name="Probst A.J."/>
            <person name="Thomas B.C."/>
            <person name="Singh A."/>
            <person name="Wilkins M.J."/>
            <person name="Karaoz U."/>
            <person name="Brodie E.L."/>
            <person name="Williams K.H."/>
            <person name="Hubbard S.S."/>
            <person name="Banfield J.F."/>
        </authorList>
    </citation>
    <scope>NUCLEOTIDE SEQUENCE [LARGE SCALE GENOMIC DNA]</scope>
</reference>
<gene>
    <name evidence="1" type="ORF">A3C20_00510</name>
</gene>
<evidence type="ECO:0008006" key="3">
    <source>
        <dbReference type="Google" id="ProtNLM"/>
    </source>
</evidence>
<dbReference type="Gene3D" id="3.40.50.2000">
    <property type="entry name" value="Glycogen Phosphorylase B"/>
    <property type="match status" value="2"/>
</dbReference>
<protein>
    <recommendedName>
        <fullName evidence="3">Glycosyltransferase subfamily 4-like N-terminal domain-containing protein</fullName>
    </recommendedName>
</protein>
<dbReference type="SUPFAM" id="SSF53756">
    <property type="entry name" value="UDP-Glycosyltransferase/glycogen phosphorylase"/>
    <property type="match status" value="1"/>
</dbReference>
<evidence type="ECO:0000313" key="1">
    <source>
        <dbReference type="EMBL" id="OGG68655.1"/>
    </source>
</evidence>
<dbReference type="CDD" id="cd03801">
    <property type="entry name" value="GT4_PimA-like"/>
    <property type="match status" value="1"/>
</dbReference>
<dbReference type="AlphaFoldDB" id="A0A1F6E4L4"/>